<dbReference type="RefSeq" id="WP_106254328.1">
    <property type="nucleotide sequence ID" value="NZ_CAWNSW010000016.1"/>
</dbReference>
<keyword evidence="5 6" id="KW-0472">Membrane</keyword>
<feature type="transmembrane region" description="Helical" evidence="6">
    <location>
        <begin position="188"/>
        <end position="211"/>
    </location>
</feature>
<feature type="transmembrane region" description="Helical" evidence="6">
    <location>
        <begin position="54"/>
        <end position="78"/>
    </location>
</feature>
<evidence type="ECO:0000313" key="7">
    <source>
        <dbReference type="EMBL" id="PSB35703.1"/>
    </source>
</evidence>
<evidence type="ECO:0000256" key="5">
    <source>
        <dbReference type="ARBA" id="ARBA00023136"/>
    </source>
</evidence>
<evidence type="ECO:0000313" key="8">
    <source>
        <dbReference type="Proteomes" id="UP000239576"/>
    </source>
</evidence>
<reference evidence="8" key="1">
    <citation type="submission" date="2018-02" db="EMBL/GenBank/DDBJ databases">
        <authorList>
            <person name="Moore K."/>
            <person name="Momper L."/>
        </authorList>
    </citation>
    <scope>NUCLEOTIDE SEQUENCE [LARGE SCALE GENOMIC DNA]</scope>
    <source>
        <strain evidence="8">ULC18</strain>
    </source>
</reference>
<dbReference type="PIRSF" id="PIRSF006060">
    <property type="entry name" value="AA_transporter"/>
    <property type="match status" value="1"/>
</dbReference>
<keyword evidence="8" id="KW-1185">Reference proteome</keyword>
<dbReference type="AlphaFoldDB" id="A0A2T1ESM9"/>
<name>A0A2T1ESM9_9CYAN</name>
<feature type="transmembrane region" description="Helical" evidence="6">
    <location>
        <begin position="27"/>
        <end position="48"/>
    </location>
</feature>
<feature type="transmembrane region" description="Helical" evidence="6">
    <location>
        <begin position="462"/>
        <end position="479"/>
    </location>
</feature>
<feature type="transmembrane region" description="Helical" evidence="6">
    <location>
        <begin position="270"/>
        <end position="293"/>
    </location>
</feature>
<evidence type="ECO:0000256" key="3">
    <source>
        <dbReference type="ARBA" id="ARBA00022692"/>
    </source>
</evidence>
<comment type="caution">
    <text evidence="7">The sequence shown here is derived from an EMBL/GenBank/DDBJ whole genome shotgun (WGS) entry which is preliminary data.</text>
</comment>
<proteinExistence type="predicted"/>
<evidence type="ECO:0000256" key="2">
    <source>
        <dbReference type="ARBA" id="ARBA00022475"/>
    </source>
</evidence>
<sequence>MTINEVVTPIAEVSQPGLRRTIGWKDAFWISSGASTIVLLSIGSMAATLGTPSWLVWTISSIIGFVQLFIYAEIAGLFPNKSGGASVYGSVAWIRYNKLFAPINVWAYWLAWSPVLALSSALAGSYIVTAFFADTAFGSFSMTLLDLSAILPGIKLSLSTPILIGIVILLASFYIQHSGVMRTARTQFVLALLSLIPIALLGIVPLLLGKVNFANFSPFLLQGTTSWFSKESFTLIMGGMFIAAWTTYAAETAVCYTSEFKDPSKDNVRAIGSSGILAFLCYTILPFSFLGVLGMANLTDPAFVAGDPQAAIVKLAEITFGSGSGKLITLMLIFALVLSISTAMAGGSRTLYQGSVDGLLPRYLSSVNSHGVPTKAMWTDLAFNIFLLTLGSPIFVLAASSVAYVLCIAMDMNAGWMHRLQRPNVYRPYRAPDWLIFVGGPVLSLLNLAFIFFGANVFAPNALWYGLAAIAIVLPIFYYRHYVVDKGIWPEAARRDLGIE</sequence>
<feature type="transmembrane region" description="Helical" evidence="6">
    <location>
        <begin position="232"/>
        <end position="250"/>
    </location>
</feature>
<dbReference type="Proteomes" id="UP000239576">
    <property type="component" value="Unassembled WGS sequence"/>
</dbReference>
<dbReference type="InterPro" id="IPR002293">
    <property type="entry name" value="AA/rel_permease1"/>
</dbReference>
<feature type="transmembrane region" description="Helical" evidence="6">
    <location>
        <begin position="99"/>
        <end position="117"/>
    </location>
</feature>
<dbReference type="EMBL" id="PVWK01000004">
    <property type="protein sequence ID" value="PSB35703.1"/>
    <property type="molecule type" value="Genomic_DNA"/>
</dbReference>
<feature type="transmembrane region" description="Helical" evidence="6">
    <location>
        <begin position="385"/>
        <end position="413"/>
    </location>
</feature>
<dbReference type="PANTHER" id="PTHR42770">
    <property type="entry name" value="AMINO ACID TRANSPORTER-RELATED"/>
    <property type="match status" value="1"/>
</dbReference>
<accession>A0A2T1ESM9</accession>
<dbReference type="GO" id="GO:0005886">
    <property type="term" value="C:plasma membrane"/>
    <property type="evidence" value="ECO:0007669"/>
    <property type="project" value="UniProtKB-SubCell"/>
</dbReference>
<organism evidence="7 8">
    <name type="scientific">Stenomitos frigidus ULC18</name>
    <dbReference type="NCBI Taxonomy" id="2107698"/>
    <lineage>
        <taxon>Bacteria</taxon>
        <taxon>Bacillati</taxon>
        <taxon>Cyanobacteriota</taxon>
        <taxon>Cyanophyceae</taxon>
        <taxon>Leptolyngbyales</taxon>
        <taxon>Leptolyngbyaceae</taxon>
        <taxon>Stenomitos</taxon>
    </lineage>
</organism>
<dbReference type="PANTHER" id="PTHR42770:SF11">
    <property type="entry name" value="INNER MEMBRANE TRANSPORT PROTEIN YBAT"/>
    <property type="match status" value="1"/>
</dbReference>
<keyword evidence="3 6" id="KW-0812">Transmembrane</keyword>
<evidence type="ECO:0000256" key="1">
    <source>
        <dbReference type="ARBA" id="ARBA00004651"/>
    </source>
</evidence>
<feature type="transmembrane region" description="Helical" evidence="6">
    <location>
        <begin position="327"/>
        <end position="346"/>
    </location>
</feature>
<evidence type="ECO:0000256" key="4">
    <source>
        <dbReference type="ARBA" id="ARBA00022989"/>
    </source>
</evidence>
<dbReference type="Pfam" id="PF13520">
    <property type="entry name" value="AA_permease_2"/>
    <property type="match status" value="1"/>
</dbReference>
<dbReference type="InterPro" id="IPR050367">
    <property type="entry name" value="APC_superfamily"/>
</dbReference>
<protein>
    <submittedName>
        <fullName evidence="7">Amino acid permease</fullName>
    </submittedName>
</protein>
<feature type="transmembrane region" description="Helical" evidence="6">
    <location>
        <begin position="434"/>
        <end position="456"/>
    </location>
</feature>
<keyword evidence="2" id="KW-1003">Cell membrane</keyword>
<gene>
    <name evidence="7" type="ORF">C7B82_00330</name>
</gene>
<evidence type="ECO:0000256" key="6">
    <source>
        <dbReference type="SAM" id="Phobius"/>
    </source>
</evidence>
<dbReference type="OrthoDB" id="3181223at2"/>
<comment type="subcellular location">
    <subcellularLocation>
        <location evidence="1">Cell membrane</location>
        <topology evidence="1">Multi-pass membrane protein</topology>
    </subcellularLocation>
</comment>
<dbReference type="Gene3D" id="1.20.1740.10">
    <property type="entry name" value="Amino acid/polyamine transporter I"/>
    <property type="match status" value="1"/>
</dbReference>
<keyword evidence="4 6" id="KW-1133">Transmembrane helix</keyword>
<dbReference type="GO" id="GO:0022857">
    <property type="term" value="F:transmembrane transporter activity"/>
    <property type="evidence" value="ECO:0007669"/>
    <property type="project" value="InterPro"/>
</dbReference>
<feature type="transmembrane region" description="Helical" evidence="6">
    <location>
        <begin position="156"/>
        <end position="176"/>
    </location>
</feature>
<reference evidence="7 8" key="2">
    <citation type="submission" date="2018-03" db="EMBL/GenBank/DDBJ databases">
        <title>The ancient ancestry and fast evolution of plastids.</title>
        <authorList>
            <person name="Moore K.R."/>
            <person name="Magnabosco C."/>
            <person name="Momper L."/>
            <person name="Gold D.A."/>
            <person name="Bosak T."/>
            <person name="Fournier G.P."/>
        </authorList>
    </citation>
    <scope>NUCLEOTIDE SEQUENCE [LARGE SCALE GENOMIC DNA]</scope>
    <source>
        <strain evidence="7 8">ULC18</strain>
    </source>
</reference>